<dbReference type="InParanoid" id="A0A423VSU6"/>
<comment type="caution">
    <text evidence="2">The sequence shown here is derived from an EMBL/GenBank/DDBJ whole genome shotgun (WGS) entry which is preliminary data.</text>
</comment>
<evidence type="ECO:0000256" key="1">
    <source>
        <dbReference type="SAM" id="MobiDB-lite"/>
    </source>
</evidence>
<accession>A0A423VSU6</accession>
<gene>
    <name evidence="2" type="ORF">VPNG_09351</name>
</gene>
<dbReference type="Proteomes" id="UP000285146">
    <property type="component" value="Unassembled WGS sequence"/>
</dbReference>
<dbReference type="AlphaFoldDB" id="A0A423VSU6"/>
<proteinExistence type="predicted"/>
<feature type="compositionally biased region" description="Polar residues" evidence="1">
    <location>
        <begin position="1"/>
        <end position="26"/>
    </location>
</feature>
<evidence type="ECO:0000313" key="2">
    <source>
        <dbReference type="EMBL" id="ROV94114.1"/>
    </source>
</evidence>
<name>A0A423VSU6_9PEZI</name>
<keyword evidence="3" id="KW-1185">Reference proteome</keyword>
<sequence length="164" mass="18080">MAHGNSSGASSQDVREAVNSQSSTYRQHMGAMSPYTPSEGGAAYSDDSTLVAEACNQLGQSVWLTRTLVNTNAKGQDVTGHSLSDDAQLRQQALHNLLQRGRRKAEAEYLRTSDASVFDPFLSLFVAKKSSTREWVLDQPTQRWYLYDPDTEAVLWCPTADSFA</sequence>
<feature type="region of interest" description="Disordered" evidence="1">
    <location>
        <begin position="1"/>
        <end position="42"/>
    </location>
</feature>
<organism evidence="2 3">
    <name type="scientific">Cytospora leucostoma</name>
    <dbReference type="NCBI Taxonomy" id="1230097"/>
    <lineage>
        <taxon>Eukaryota</taxon>
        <taxon>Fungi</taxon>
        <taxon>Dikarya</taxon>
        <taxon>Ascomycota</taxon>
        <taxon>Pezizomycotina</taxon>
        <taxon>Sordariomycetes</taxon>
        <taxon>Sordariomycetidae</taxon>
        <taxon>Diaporthales</taxon>
        <taxon>Cytosporaceae</taxon>
        <taxon>Cytospora</taxon>
    </lineage>
</organism>
<reference evidence="2 3" key="1">
    <citation type="submission" date="2015-09" db="EMBL/GenBank/DDBJ databases">
        <title>Host preference determinants of Valsa canker pathogens revealed by comparative genomics.</title>
        <authorList>
            <person name="Yin Z."/>
            <person name="Huang L."/>
        </authorList>
    </citation>
    <scope>NUCLEOTIDE SEQUENCE [LARGE SCALE GENOMIC DNA]</scope>
    <source>
        <strain evidence="2 3">SXYLt</strain>
    </source>
</reference>
<dbReference type="EMBL" id="LKEB01000077">
    <property type="protein sequence ID" value="ROV94114.1"/>
    <property type="molecule type" value="Genomic_DNA"/>
</dbReference>
<evidence type="ECO:0000313" key="3">
    <source>
        <dbReference type="Proteomes" id="UP000285146"/>
    </source>
</evidence>
<dbReference type="OrthoDB" id="5234086at2759"/>
<protein>
    <submittedName>
        <fullName evidence="2">Uncharacterized protein</fullName>
    </submittedName>
</protein>